<organism evidence="1 2">
    <name type="scientific">Plasmodium cynomolgi (strain B)</name>
    <dbReference type="NCBI Taxonomy" id="1120755"/>
    <lineage>
        <taxon>Eukaryota</taxon>
        <taxon>Sar</taxon>
        <taxon>Alveolata</taxon>
        <taxon>Apicomplexa</taxon>
        <taxon>Aconoidasida</taxon>
        <taxon>Haemosporida</taxon>
        <taxon>Plasmodiidae</taxon>
        <taxon>Plasmodium</taxon>
        <taxon>Plasmodium (Plasmodium)</taxon>
    </lineage>
</organism>
<name>K6UP24_PLACD</name>
<dbReference type="OrthoDB" id="389390at2759"/>
<protein>
    <submittedName>
        <fullName evidence="1">Pv-fam-d protein</fullName>
    </submittedName>
</protein>
<gene>
    <name evidence="1" type="ORF">PCYB_007520</name>
</gene>
<accession>K6UP24</accession>
<dbReference type="RefSeq" id="XP_004228221.1">
    <property type="nucleotide sequence ID" value="XM_004228173.1"/>
</dbReference>
<feature type="non-terminal residue" evidence="1">
    <location>
        <position position="63"/>
    </location>
</feature>
<dbReference type="KEGG" id="pcy:PCYB_007520"/>
<dbReference type="EMBL" id="DF158445">
    <property type="protein sequence ID" value="GAB70003.1"/>
    <property type="molecule type" value="Genomic_DNA"/>
</dbReference>
<evidence type="ECO:0000313" key="1">
    <source>
        <dbReference type="EMBL" id="GAB70003.1"/>
    </source>
</evidence>
<dbReference type="AlphaFoldDB" id="K6UP24"/>
<proteinExistence type="predicted"/>
<dbReference type="GeneID" id="14696545"/>
<sequence>MNIVDEDDCTFEKRLKSLMQDNKIKKQLNTKRCNENFHNCDNFYDSYENVHNNDNFYDSSEKY</sequence>
<reference evidence="1 2" key="1">
    <citation type="journal article" date="2012" name="Nat. Genet.">
        <title>Plasmodium cynomolgi genome sequences provide insight into Plasmodium vivax and the monkey malaria clade.</title>
        <authorList>
            <person name="Tachibana S."/>
            <person name="Sullivan S.A."/>
            <person name="Kawai S."/>
            <person name="Nakamura S."/>
            <person name="Kim H.R."/>
            <person name="Goto N."/>
            <person name="Arisue N."/>
            <person name="Palacpac N.M.Q."/>
            <person name="Honma H."/>
            <person name="Yagi M."/>
            <person name="Tougan T."/>
            <person name="Katakai Y."/>
            <person name="Kaneko O."/>
            <person name="Mita T."/>
            <person name="Kita K."/>
            <person name="Yasutomi Y."/>
            <person name="Sutton P.L."/>
            <person name="Shakhbatyan R."/>
            <person name="Horii T."/>
            <person name="Yasunaga T."/>
            <person name="Barnwell J.W."/>
            <person name="Escalante A.A."/>
            <person name="Carlton J.M."/>
            <person name="Tanabe K."/>
        </authorList>
    </citation>
    <scope>NUCLEOTIDE SEQUENCE [LARGE SCALE GENOMIC DNA]</scope>
    <source>
        <strain evidence="1 2">B</strain>
    </source>
</reference>
<evidence type="ECO:0000313" key="2">
    <source>
        <dbReference type="Proteomes" id="UP000006319"/>
    </source>
</evidence>
<dbReference type="VEuPathDB" id="PlasmoDB:PCYB_007520"/>
<dbReference type="Proteomes" id="UP000006319">
    <property type="component" value="Unassembled WGS sequence"/>
</dbReference>
<keyword evidence="2" id="KW-1185">Reference proteome</keyword>